<organism evidence="1">
    <name type="scientific">Siphoviridae sp. ctXQq5</name>
    <dbReference type="NCBI Taxonomy" id="2826368"/>
    <lineage>
        <taxon>Viruses</taxon>
        <taxon>Duplodnaviria</taxon>
        <taxon>Heunggongvirae</taxon>
        <taxon>Uroviricota</taxon>
        <taxon>Caudoviricetes</taxon>
    </lineage>
</organism>
<proteinExistence type="predicted"/>
<name>A0A8S5N0S7_9CAUD</name>
<dbReference type="EMBL" id="BK015037">
    <property type="protein sequence ID" value="DAD88206.1"/>
    <property type="molecule type" value="Genomic_DNA"/>
</dbReference>
<sequence length="41" mass="4579">MGTFCPWLLLFIKSGYPGTGFSVSIPFPFFLQNFCNSVTDV</sequence>
<reference evidence="1" key="1">
    <citation type="journal article" date="2021" name="Proc. Natl. Acad. Sci. U.S.A.">
        <title>A Catalog of Tens of Thousands of Viruses from Human Metagenomes Reveals Hidden Associations with Chronic Diseases.</title>
        <authorList>
            <person name="Tisza M.J."/>
            <person name="Buck C.B."/>
        </authorList>
    </citation>
    <scope>NUCLEOTIDE SEQUENCE</scope>
    <source>
        <strain evidence="1">CtXQq5</strain>
    </source>
</reference>
<evidence type="ECO:0000313" key="1">
    <source>
        <dbReference type="EMBL" id="DAD88206.1"/>
    </source>
</evidence>
<accession>A0A8S5N0S7</accession>
<protein>
    <submittedName>
        <fullName evidence="1">Uncharacterized protein</fullName>
    </submittedName>
</protein>